<reference evidence="6" key="2">
    <citation type="submission" date="2020-06" db="EMBL/GenBank/DDBJ databases">
        <title>Helianthus annuus Genome sequencing and assembly Release 2.</title>
        <authorList>
            <person name="Gouzy J."/>
            <person name="Langlade N."/>
            <person name="Munos S."/>
        </authorList>
    </citation>
    <scope>NUCLEOTIDE SEQUENCE</scope>
    <source>
        <tissue evidence="6">Leaves</tissue>
    </source>
</reference>
<evidence type="ECO:0000313" key="7">
    <source>
        <dbReference type="Proteomes" id="UP000215914"/>
    </source>
</evidence>
<dbReference type="InterPro" id="IPR011992">
    <property type="entry name" value="EF-hand-dom_pair"/>
</dbReference>
<dbReference type="SMART" id="SM00054">
    <property type="entry name" value="EFh"/>
    <property type="match status" value="4"/>
</dbReference>
<keyword evidence="1" id="KW-0479">Metal-binding</keyword>
<gene>
    <name evidence="6" type="ORF">HanXRQr2_Chr15g0672291</name>
</gene>
<dbReference type="Gene3D" id="1.10.238.10">
    <property type="entry name" value="EF-hand"/>
    <property type="match status" value="3"/>
</dbReference>
<dbReference type="Pfam" id="PF13405">
    <property type="entry name" value="EF-hand_6"/>
    <property type="match status" value="1"/>
</dbReference>
<dbReference type="Gramene" id="mRNA:HanXRQr2_Chr15g0672291">
    <property type="protein sequence ID" value="mRNA:HanXRQr2_Chr15g0672291"/>
    <property type="gene ID" value="HanXRQr2_Chr15g0672291"/>
</dbReference>
<protein>
    <submittedName>
        <fullName evidence="6">Guanylate cyclase activating protein</fullName>
    </submittedName>
</protein>
<evidence type="ECO:0000256" key="1">
    <source>
        <dbReference type="ARBA" id="ARBA00022723"/>
    </source>
</evidence>
<dbReference type="GO" id="GO:0005509">
    <property type="term" value="F:calcium ion binding"/>
    <property type="evidence" value="ECO:0000318"/>
    <property type="project" value="GO_Central"/>
</dbReference>
<organism evidence="6 7">
    <name type="scientific">Helianthus annuus</name>
    <name type="common">Common sunflower</name>
    <dbReference type="NCBI Taxonomy" id="4232"/>
    <lineage>
        <taxon>Eukaryota</taxon>
        <taxon>Viridiplantae</taxon>
        <taxon>Streptophyta</taxon>
        <taxon>Embryophyta</taxon>
        <taxon>Tracheophyta</taxon>
        <taxon>Spermatophyta</taxon>
        <taxon>Magnoliopsida</taxon>
        <taxon>eudicotyledons</taxon>
        <taxon>Gunneridae</taxon>
        <taxon>Pentapetalae</taxon>
        <taxon>asterids</taxon>
        <taxon>campanulids</taxon>
        <taxon>Asterales</taxon>
        <taxon>Asteraceae</taxon>
        <taxon>Asteroideae</taxon>
        <taxon>Heliantheae alliance</taxon>
        <taxon>Heliantheae</taxon>
        <taxon>Helianthus</taxon>
    </lineage>
</organism>
<evidence type="ECO:0000259" key="5">
    <source>
        <dbReference type="PROSITE" id="PS50222"/>
    </source>
</evidence>
<evidence type="ECO:0000256" key="3">
    <source>
        <dbReference type="ARBA" id="ARBA00022837"/>
    </source>
</evidence>
<dbReference type="PROSITE" id="PS00018">
    <property type="entry name" value="EF_HAND_1"/>
    <property type="match status" value="3"/>
</dbReference>
<dbReference type="FunFam" id="1.10.238.10:FF:000003">
    <property type="entry name" value="Calmodulin A"/>
    <property type="match status" value="1"/>
</dbReference>
<dbReference type="AlphaFoldDB" id="A0A9K3H170"/>
<sequence>METKGNDNLKSSSFRLRSPSLNSVRLRRIFDLFDTNHDELITVDELSRALILLGLDTNMNELDSVIKTFIQPGNTGLTFDDFQALHKEIDDLFFRLDDNDDLSKPDEDEQDGDGDKHEEADMTEAFKVFDEDGDGYISAKELQTVLVKLGFAEGNEIGRADMMEAFKVFDEDEDGYISAKELQTVLVKLGFAEGNEFGRVEMMISSVDRNHDGLVDFTEFKDMMRIVIVLR</sequence>
<feature type="domain" description="EF-hand" evidence="5">
    <location>
        <begin position="21"/>
        <end position="56"/>
    </location>
</feature>
<dbReference type="PANTHER" id="PTHR10891">
    <property type="entry name" value="EF-HAND CALCIUM-BINDING DOMAIN CONTAINING PROTEIN"/>
    <property type="match status" value="1"/>
</dbReference>
<dbReference type="CDD" id="cd00051">
    <property type="entry name" value="EFh"/>
    <property type="match status" value="1"/>
</dbReference>
<keyword evidence="7" id="KW-1185">Reference proteome</keyword>
<dbReference type="EMBL" id="MNCJ02000330">
    <property type="protein sequence ID" value="KAF5762733.1"/>
    <property type="molecule type" value="Genomic_DNA"/>
</dbReference>
<dbReference type="InterPro" id="IPR002048">
    <property type="entry name" value="EF_hand_dom"/>
</dbReference>
<reference evidence="6" key="1">
    <citation type="journal article" date="2017" name="Nature">
        <title>The sunflower genome provides insights into oil metabolism, flowering and Asterid evolution.</title>
        <authorList>
            <person name="Badouin H."/>
            <person name="Gouzy J."/>
            <person name="Grassa C.J."/>
            <person name="Murat F."/>
            <person name="Staton S.E."/>
            <person name="Cottret L."/>
            <person name="Lelandais-Briere C."/>
            <person name="Owens G.L."/>
            <person name="Carrere S."/>
            <person name="Mayjonade B."/>
            <person name="Legrand L."/>
            <person name="Gill N."/>
            <person name="Kane N.C."/>
            <person name="Bowers J.E."/>
            <person name="Hubner S."/>
            <person name="Bellec A."/>
            <person name="Berard A."/>
            <person name="Berges H."/>
            <person name="Blanchet N."/>
            <person name="Boniface M.C."/>
            <person name="Brunel D."/>
            <person name="Catrice O."/>
            <person name="Chaidir N."/>
            <person name="Claudel C."/>
            <person name="Donnadieu C."/>
            <person name="Faraut T."/>
            <person name="Fievet G."/>
            <person name="Helmstetter N."/>
            <person name="King M."/>
            <person name="Knapp S.J."/>
            <person name="Lai Z."/>
            <person name="Le Paslier M.C."/>
            <person name="Lippi Y."/>
            <person name="Lorenzon L."/>
            <person name="Mandel J.R."/>
            <person name="Marage G."/>
            <person name="Marchand G."/>
            <person name="Marquand E."/>
            <person name="Bret-Mestries E."/>
            <person name="Morien E."/>
            <person name="Nambeesan S."/>
            <person name="Nguyen T."/>
            <person name="Pegot-Espagnet P."/>
            <person name="Pouilly N."/>
            <person name="Raftis F."/>
            <person name="Sallet E."/>
            <person name="Schiex T."/>
            <person name="Thomas J."/>
            <person name="Vandecasteele C."/>
            <person name="Vares D."/>
            <person name="Vear F."/>
            <person name="Vautrin S."/>
            <person name="Crespi M."/>
            <person name="Mangin B."/>
            <person name="Burke J.M."/>
            <person name="Salse J."/>
            <person name="Munos S."/>
            <person name="Vincourt P."/>
            <person name="Rieseberg L.H."/>
            <person name="Langlade N.B."/>
        </authorList>
    </citation>
    <scope>NUCLEOTIDE SEQUENCE</scope>
    <source>
        <tissue evidence="6">Leaves</tissue>
    </source>
</reference>
<evidence type="ECO:0000256" key="2">
    <source>
        <dbReference type="ARBA" id="ARBA00022737"/>
    </source>
</evidence>
<feature type="domain" description="EF-hand" evidence="5">
    <location>
        <begin position="195"/>
        <end position="230"/>
    </location>
</feature>
<feature type="domain" description="EF-hand" evidence="5">
    <location>
        <begin position="157"/>
        <end position="192"/>
    </location>
</feature>
<proteinExistence type="predicted"/>
<keyword evidence="3" id="KW-0106">Calcium</keyword>
<accession>A0A9K3H170</accession>
<comment type="caution">
    <text evidence="6">The sequence shown here is derived from an EMBL/GenBank/DDBJ whole genome shotgun (WGS) entry which is preliminary data.</text>
</comment>
<name>A0A9K3H170_HELAN</name>
<dbReference type="Proteomes" id="UP000215914">
    <property type="component" value="Unassembled WGS sequence"/>
</dbReference>
<evidence type="ECO:0000313" key="6">
    <source>
        <dbReference type="EMBL" id="KAF5762733.1"/>
    </source>
</evidence>
<keyword evidence="2" id="KW-0677">Repeat</keyword>
<dbReference type="InterPro" id="IPR018247">
    <property type="entry name" value="EF_Hand_1_Ca_BS"/>
</dbReference>
<dbReference type="PROSITE" id="PS50222">
    <property type="entry name" value="EF_HAND_2"/>
    <property type="match status" value="4"/>
</dbReference>
<dbReference type="Pfam" id="PF13499">
    <property type="entry name" value="EF-hand_7"/>
    <property type="match status" value="2"/>
</dbReference>
<evidence type="ECO:0000256" key="4">
    <source>
        <dbReference type="SAM" id="MobiDB-lite"/>
    </source>
</evidence>
<dbReference type="InterPro" id="IPR039647">
    <property type="entry name" value="EF_hand_pair_protein_CML-like"/>
</dbReference>
<dbReference type="SUPFAM" id="SSF47473">
    <property type="entry name" value="EF-hand"/>
    <property type="match status" value="2"/>
</dbReference>
<feature type="region of interest" description="Disordered" evidence="4">
    <location>
        <begin position="100"/>
        <end position="119"/>
    </location>
</feature>
<feature type="domain" description="EF-hand" evidence="5">
    <location>
        <begin position="117"/>
        <end position="152"/>
    </location>
</feature>